<keyword evidence="2" id="KW-1185">Reference proteome</keyword>
<gene>
    <name evidence="1" type="ORF">UJA718_LOCUS50023</name>
</gene>
<comment type="caution">
    <text evidence="1">The sequence shown here is derived from an EMBL/GenBank/DDBJ whole genome shotgun (WGS) entry which is preliminary data.</text>
</comment>
<dbReference type="AlphaFoldDB" id="A0A822A0Y3"/>
<evidence type="ECO:0000313" key="1">
    <source>
        <dbReference type="EMBL" id="CAF4994859.1"/>
    </source>
</evidence>
<accession>A0A822A0Y3</accession>
<proteinExistence type="predicted"/>
<sequence>MAAVYELEDPSEKKDKRL</sequence>
<dbReference type="EMBL" id="CAJOBP010108075">
    <property type="protein sequence ID" value="CAF4994859.1"/>
    <property type="molecule type" value="Genomic_DNA"/>
</dbReference>
<name>A0A822A0Y3_9BILA</name>
<organism evidence="1 2">
    <name type="scientific">Rotaria socialis</name>
    <dbReference type="NCBI Taxonomy" id="392032"/>
    <lineage>
        <taxon>Eukaryota</taxon>
        <taxon>Metazoa</taxon>
        <taxon>Spiralia</taxon>
        <taxon>Gnathifera</taxon>
        <taxon>Rotifera</taxon>
        <taxon>Eurotatoria</taxon>
        <taxon>Bdelloidea</taxon>
        <taxon>Philodinida</taxon>
        <taxon>Philodinidae</taxon>
        <taxon>Rotaria</taxon>
    </lineage>
</organism>
<evidence type="ECO:0000313" key="2">
    <source>
        <dbReference type="Proteomes" id="UP000663873"/>
    </source>
</evidence>
<reference evidence="1" key="1">
    <citation type="submission" date="2021-02" db="EMBL/GenBank/DDBJ databases">
        <authorList>
            <person name="Nowell W R."/>
        </authorList>
    </citation>
    <scope>NUCLEOTIDE SEQUENCE</scope>
</reference>
<dbReference type="Proteomes" id="UP000663873">
    <property type="component" value="Unassembled WGS sequence"/>
</dbReference>
<protein>
    <submittedName>
        <fullName evidence="1">Uncharacterized protein</fullName>
    </submittedName>
</protein>
<feature type="non-terminal residue" evidence="1">
    <location>
        <position position="18"/>
    </location>
</feature>